<dbReference type="STRING" id="1774273.LPB03_14330"/>
<accession>A0A1B8TR50</accession>
<dbReference type="PANTHER" id="PTHR17985:SF8">
    <property type="entry name" value="TRANSPORT AND GOLGI ORGANIZATION PROTEIN 2 HOMOLOG"/>
    <property type="match status" value="1"/>
</dbReference>
<protein>
    <recommendedName>
        <fullName evidence="3">NRDE family protein</fullName>
    </recommendedName>
</protein>
<sequence length="232" mass="27249">MCTVTYLPLPNNNFILTSNRDETPLRKTIPPKTYIENDAELTYPKDELAGGTWIGISNKNRLVCLLNGEFKKHIRNTYYKMSRGIIVKNILSAEDAVSYIHDFNFDEIEPFTIVLVDWNHQLETYEFVWDGQTKHFTKLAQEPRIWSSSPLYTDDIKQLRNEWFENWLADNNKFTQEKILEFHKNDTLGSPENSIKMKRSFLETVSITSIEKNGNNMSMEYLDVLNSDYEKK</sequence>
<dbReference type="PANTHER" id="PTHR17985">
    <property type="entry name" value="SER/THR-RICH PROTEIN T10 IN DGCR REGION"/>
    <property type="match status" value="1"/>
</dbReference>
<organism evidence="1 2">
    <name type="scientific">Polaribacter vadi</name>
    <dbReference type="NCBI Taxonomy" id="1774273"/>
    <lineage>
        <taxon>Bacteria</taxon>
        <taxon>Pseudomonadati</taxon>
        <taxon>Bacteroidota</taxon>
        <taxon>Flavobacteriia</taxon>
        <taxon>Flavobacteriales</taxon>
        <taxon>Flavobacteriaceae</taxon>
    </lineage>
</organism>
<evidence type="ECO:0000313" key="1">
    <source>
        <dbReference type="EMBL" id="OBY62079.1"/>
    </source>
</evidence>
<comment type="caution">
    <text evidence="1">The sequence shown here is derived from an EMBL/GenBank/DDBJ whole genome shotgun (WGS) entry which is preliminary data.</text>
</comment>
<proteinExistence type="predicted"/>
<dbReference type="Proteomes" id="UP000092584">
    <property type="component" value="Unassembled WGS sequence"/>
</dbReference>
<dbReference type="EMBL" id="LSFM01000025">
    <property type="protein sequence ID" value="OBY62079.1"/>
    <property type="molecule type" value="Genomic_DNA"/>
</dbReference>
<dbReference type="OrthoDB" id="4380123at2"/>
<keyword evidence="2" id="KW-1185">Reference proteome</keyword>
<name>A0A1B8TR50_9FLAO</name>
<evidence type="ECO:0000313" key="2">
    <source>
        <dbReference type="Proteomes" id="UP000092584"/>
    </source>
</evidence>
<dbReference type="RefSeq" id="WP_065320432.1">
    <property type="nucleotide sequence ID" value="NZ_CP017477.1"/>
</dbReference>
<dbReference type="InterPro" id="IPR008551">
    <property type="entry name" value="TANGO2"/>
</dbReference>
<evidence type="ECO:0008006" key="3">
    <source>
        <dbReference type="Google" id="ProtNLM"/>
    </source>
</evidence>
<gene>
    <name evidence="1" type="ORF">LPB3_14975</name>
</gene>
<dbReference type="AlphaFoldDB" id="A0A1B8TR50"/>
<dbReference type="Pfam" id="PF05742">
    <property type="entry name" value="TANGO2"/>
    <property type="match status" value="1"/>
</dbReference>
<reference evidence="2" key="1">
    <citation type="submission" date="2016-02" db="EMBL/GenBank/DDBJ databases">
        <authorList>
            <person name="Shin S.-K."/>
            <person name="Yi H."/>
            <person name="Kim E."/>
        </authorList>
    </citation>
    <scope>NUCLEOTIDE SEQUENCE [LARGE SCALE GENOMIC DNA]</scope>
    <source>
        <strain evidence="2">LPB0003</strain>
    </source>
</reference>
<dbReference type="KEGG" id="pob:LPB03_14330"/>